<dbReference type="SUPFAM" id="SSF52540">
    <property type="entry name" value="P-loop containing nucleoside triphosphate hydrolases"/>
    <property type="match status" value="2"/>
</dbReference>
<protein>
    <submittedName>
        <fullName evidence="7">Uncharacterized protein</fullName>
    </submittedName>
</protein>
<evidence type="ECO:0000256" key="2">
    <source>
        <dbReference type="ARBA" id="ARBA00022741"/>
    </source>
</evidence>
<evidence type="ECO:0000256" key="5">
    <source>
        <dbReference type="ARBA" id="ARBA00023289"/>
    </source>
</evidence>
<dbReference type="SMART" id="SM00173">
    <property type="entry name" value="RAS"/>
    <property type="match status" value="2"/>
</dbReference>
<dbReference type="GO" id="GO:0003924">
    <property type="term" value="F:GTPase activity"/>
    <property type="evidence" value="ECO:0007669"/>
    <property type="project" value="InterPro"/>
</dbReference>
<evidence type="ECO:0000256" key="3">
    <source>
        <dbReference type="ARBA" id="ARBA00023134"/>
    </source>
</evidence>
<dbReference type="NCBIfam" id="TIGR00231">
    <property type="entry name" value="small_GTP"/>
    <property type="match status" value="2"/>
</dbReference>
<dbReference type="GO" id="GO:0032889">
    <property type="term" value="P:regulation of vacuole fusion, non-autophagic"/>
    <property type="evidence" value="ECO:0007669"/>
    <property type="project" value="TreeGrafter"/>
</dbReference>
<feature type="compositionally biased region" description="Basic and acidic residues" evidence="6">
    <location>
        <begin position="727"/>
        <end position="738"/>
    </location>
</feature>
<dbReference type="InterPro" id="IPR027417">
    <property type="entry name" value="P-loop_NTPase"/>
</dbReference>
<accession>A0A8H5D995</accession>
<evidence type="ECO:0000313" key="8">
    <source>
        <dbReference type="Proteomes" id="UP000559027"/>
    </source>
</evidence>
<dbReference type="EMBL" id="JAACJO010000007">
    <property type="protein sequence ID" value="KAF5355623.1"/>
    <property type="molecule type" value="Genomic_DNA"/>
</dbReference>
<dbReference type="GO" id="GO:0005770">
    <property type="term" value="C:late endosome"/>
    <property type="evidence" value="ECO:0007669"/>
    <property type="project" value="TreeGrafter"/>
</dbReference>
<dbReference type="PROSITE" id="PS51420">
    <property type="entry name" value="RHO"/>
    <property type="match status" value="2"/>
</dbReference>
<comment type="caution">
    <text evidence="7">The sequence shown here is derived from an EMBL/GenBank/DDBJ whole genome shotgun (WGS) entry which is preliminary data.</text>
</comment>
<evidence type="ECO:0000256" key="4">
    <source>
        <dbReference type="ARBA" id="ARBA00023288"/>
    </source>
</evidence>
<organism evidence="7 8">
    <name type="scientific">Leucocoprinus leucothites</name>
    <dbReference type="NCBI Taxonomy" id="201217"/>
    <lineage>
        <taxon>Eukaryota</taxon>
        <taxon>Fungi</taxon>
        <taxon>Dikarya</taxon>
        <taxon>Basidiomycota</taxon>
        <taxon>Agaricomycotina</taxon>
        <taxon>Agaricomycetes</taxon>
        <taxon>Agaricomycetidae</taxon>
        <taxon>Agaricales</taxon>
        <taxon>Agaricineae</taxon>
        <taxon>Agaricaceae</taxon>
        <taxon>Leucocoprinus</taxon>
    </lineage>
</organism>
<dbReference type="Proteomes" id="UP000559027">
    <property type="component" value="Unassembled WGS sequence"/>
</dbReference>
<sequence>MGRVIILGDSGVGKTSLMNQYVNKRFSNQYKATIGADFLTKEVIVDDRLVTMQLWDTAGQERFQSLGVAFYRGADCCVLVYDVNSAKSFETLDSWRDEFLIQASPHDPENFPFVVLGNKIDVEEGKRQVTQKRAMTWCQSKGNIPYFETSAKEAINVEQAFQAVAKNALQQEAEEQLRIMTSESKMAQEFDRQRVISMRPKWKPTTFSLLGALLPHISLPFTLCPPPSLVNFSLSLHSLIWVDVGKTSLMNQYVNKRFNNQYKATIGADFLTKEVAVEDKVATMQLWDTAGQERFQSLGVAFYRGADCCVLVYDVNNAKSFDALDSWRDEFLIQAGPHDPDNFPFILLGNKIDVEEGRRQVSQKRAMAWCQSKGNIPYFETSAKDAINVEQAFITVAKNALERDAELPTDEFQDSIPLRPDTPQAKGPFLCVSTIYFCMGTSKKSKKRKRSSQAVAQEEEDVFAVELILKARVAEGAVVKNQDDHWQGRHSWEPAKNFGQCERLVASFWEDVGWDNSDYQEGAEMLPSTKWTEVERKRFWQNLTQEERVAYKEKEAERRAQTQQRKAFEAAYGGHSVSSPEPSPEPQRRLKSKSKKVKKPRITKEEADDGDMPPIEQEKSKLKSIPLKRKETPWSSEDEPLDKRTKRKAKARKLSTPAESIAESSPRVEPKKPQMSTFPIEQPKVDKGKQKAVEELYTEPRPDSPSSLFSVDSSEDVAPPSPKPKRKPENRLAPERKLSSATAKSGSFKSSPTIPPKAPPHTYLKQPEPPSISPILTGIPTKQRLAAGASTFFSPKEAMASMSARTNAPASSSLSNLKFKKNSLTVIVPNESTVESPTIRPPDLTLNALNTSASQDSPVHMFTDSIQTEPLVGIESPPNLFSSSPKALQHPNAHEADDFLASIATSLPGPASEPTLEPKPPPSLTVPRKTSSLPKIQKKWKWEGQLFVLKADDKEELVGSVVCTNVTTPKPRGMRIPLTLDAMPHRLNFVSFHDLSDVPIFLEACKTPDQFATLSGQDSGPQSQMKTITSYMAKHEQVALVPVWYDNNLVGHLLVFPPVFQGLVKQLEVPSETLAQAAEGLIVSLHGWIINTTIQQQESKLPLSDIVPAKTSLPPAFAGGRAQDKPSGPNFDPSSLLRRDVILQLALRALALPSDLFEWLTTSFRLYAVYHEKERGDDKSEPLELRMLKAILKGCQAREWKLKDHNLKKEYRLRVVFVHIGSIHNFSRSPLTQKRKSLDIRFYSYGTSCNVPRSMWGFKEIYPIGGVVTFYPSAFVEDYIGTIRLIQKIHEHPLWMAFISPTCLGYIVNVTCSKGQDPLVVYEQQGVLIEVSSREFVYHCLLKLIAGGEIAQISAPSESSTIESARTWVRNHCRTFDPQDALSIGHAAFNSVCANVPQIDWVEMVQKNVDHDIIAFQRHPAILYEYRRFIVIKGEKDHANTPTSVEAATPRQFNFQDDYFKQKS</sequence>
<feature type="compositionally biased region" description="Polar residues" evidence="6">
    <location>
        <begin position="739"/>
        <end position="752"/>
    </location>
</feature>
<feature type="region of interest" description="Disordered" evidence="6">
    <location>
        <begin position="552"/>
        <end position="780"/>
    </location>
</feature>
<dbReference type="Gene3D" id="3.40.50.300">
    <property type="entry name" value="P-loop containing nucleotide triphosphate hydrolases"/>
    <property type="match status" value="2"/>
</dbReference>
<keyword evidence="2" id="KW-0547">Nucleotide-binding</keyword>
<keyword evidence="4" id="KW-0449">Lipoprotein</keyword>
<dbReference type="Pfam" id="PF00071">
    <property type="entry name" value="Ras"/>
    <property type="match status" value="2"/>
</dbReference>
<feature type="compositionally biased region" description="Basic and acidic residues" evidence="6">
    <location>
        <begin position="683"/>
        <end position="702"/>
    </location>
</feature>
<dbReference type="PANTHER" id="PTHR47981">
    <property type="entry name" value="RAB FAMILY"/>
    <property type="match status" value="1"/>
</dbReference>
<dbReference type="SMART" id="SM00175">
    <property type="entry name" value="RAB"/>
    <property type="match status" value="2"/>
</dbReference>
<dbReference type="OrthoDB" id="433924at2759"/>
<feature type="region of interest" description="Disordered" evidence="6">
    <location>
        <begin position="905"/>
        <end position="931"/>
    </location>
</feature>
<dbReference type="PROSITE" id="PS51419">
    <property type="entry name" value="RAB"/>
    <property type="match status" value="2"/>
</dbReference>
<dbReference type="CDD" id="cd01862">
    <property type="entry name" value="Rab7"/>
    <property type="match status" value="2"/>
</dbReference>
<keyword evidence="3" id="KW-0342">GTP-binding</keyword>
<dbReference type="Gene3D" id="2.40.50.40">
    <property type="match status" value="1"/>
</dbReference>
<dbReference type="SMART" id="SM00174">
    <property type="entry name" value="RHO"/>
    <property type="match status" value="2"/>
</dbReference>
<dbReference type="PROSITE" id="PS51421">
    <property type="entry name" value="RAS"/>
    <property type="match status" value="2"/>
</dbReference>
<dbReference type="SMART" id="SM00176">
    <property type="entry name" value="RAN"/>
    <property type="match status" value="2"/>
</dbReference>
<evidence type="ECO:0000313" key="7">
    <source>
        <dbReference type="EMBL" id="KAF5355623.1"/>
    </source>
</evidence>
<keyword evidence="5" id="KW-0636">Prenylation</keyword>
<evidence type="ECO:0000256" key="1">
    <source>
        <dbReference type="ARBA" id="ARBA00006270"/>
    </source>
</evidence>
<comment type="similarity">
    <text evidence="1">Belongs to the small GTPase superfamily. Rab family.</text>
</comment>
<keyword evidence="8" id="KW-1185">Reference proteome</keyword>
<dbReference type="InterPro" id="IPR001806">
    <property type="entry name" value="Small_GTPase"/>
</dbReference>
<dbReference type="PANTHER" id="PTHR47981:SF20">
    <property type="entry name" value="RAS-RELATED PROTEIN RAB-7A"/>
    <property type="match status" value="1"/>
</dbReference>
<dbReference type="GO" id="GO:0000329">
    <property type="term" value="C:fungal-type vacuole membrane"/>
    <property type="evidence" value="ECO:0007669"/>
    <property type="project" value="TreeGrafter"/>
</dbReference>
<gene>
    <name evidence="7" type="ORF">D9756_003951</name>
</gene>
<dbReference type="PRINTS" id="PR00449">
    <property type="entry name" value="RASTRNSFRMNG"/>
</dbReference>
<feature type="compositionally biased region" description="Basic residues" evidence="6">
    <location>
        <begin position="589"/>
        <end position="601"/>
    </location>
</feature>
<dbReference type="InterPro" id="IPR005225">
    <property type="entry name" value="Small_GTP-bd"/>
</dbReference>
<dbReference type="GO" id="GO:0005525">
    <property type="term" value="F:GTP binding"/>
    <property type="evidence" value="ECO:0007669"/>
    <property type="project" value="UniProtKB-KW"/>
</dbReference>
<name>A0A8H5D995_9AGAR</name>
<feature type="compositionally biased region" description="Basic residues" evidence="6">
    <location>
        <begin position="644"/>
        <end position="653"/>
    </location>
</feature>
<dbReference type="FunFam" id="3.40.50.300:FF:000086">
    <property type="entry name" value="Ras-related small GTPase"/>
    <property type="match status" value="2"/>
</dbReference>
<proteinExistence type="inferred from homology"/>
<evidence type="ECO:0000256" key="6">
    <source>
        <dbReference type="SAM" id="MobiDB-lite"/>
    </source>
</evidence>
<reference evidence="7 8" key="1">
    <citation type="journal article" date="2020" name="ISME J.">
        <title>Uncovering the hidden diversity of litter-decomposition mechanisms in mushroom-forming fungi.</title>
        <authorList>
            <person name="Floudas D."/>
            <person name="Bentzer J."/>
            <person name="Ahren D."/>
            <person name="Johansson T."/>
            <person name="Persson P."/>
            <person name="Tunlid A."/>
        </authorList>
    </citation>
    <scope>NUCLEOTIDE SEQUENCE [LARGE SCALE GENOMIC DNA]</scope>
    <source>
        <strain evidence="7 8">CBS 146.42</strain>
    </source>
</reference>